<comment type="caution">
    <text evidence="2">The sequence shown here is derived from an EMBL/GenBank/DDBJ whole genome shotgun (WGS) entry which is preliminary data.</text>
</comment>
<feature type="domain" description="THIF-type NAD/FAD binding fold" evidence="1">
    <location>
        <begin position="16"/>
        <end position="374"/>
    </location>
</feature>
<dbReference type="PANTHER" id="PTHR10953:SF162">
    <property type="entry name" value="SUMO-ACTIVATING ENZYME SUBUNIT 1"/>
    <property type="match status" value="1"/>
</dbReference>
<organism evidence="2 3">
    <name type="scientific">Chlamydomonas incerta</name>
    <dbReference type="NCBI Taxonomy" id="51695"/>
    <lineage>
        <taxon>Eukaryota</taxon>
        <taxon>Viridiplantae</taxon>
        <taxon>Chlorophyta</taxon>
        <taxon>core chlorophytes</taxon>
        <taxon>Chlorophyceae</taxon>
        <taxon>CS clade</taxon>
        <taxon>Chlamydomonadales</taxon>
        <taxon>Chlamydomonadaceae</taxon>
        <taxon>Chlamydomonas</taxon>
    </lineage>
</organism>
<accession>A0A835W1V0</accession>
<evidence type="ECO:0000259" key="1">
    <source>
        <dbReference type="Pfam" id="PF00899"/>
    </source>
</evidence>
<dbReference type="EMBL" id="JAEHOC010000011">
    <property type="protein sequence ID" value="KAG2437472.1"/>
    <property type="molecule type" value="Genomic_DNA"/>
</dbReference>
<dbReference type="SUPFAM" id="SSF69572">
    <property type="entry name" value="Activating enzymes of the ubiquitin-like proteins"/>
    <property type="match status" value="1"/>
</dbReference>
<proteinExistence type="predicted"/>
<evidence type="ECO:0000313" key="3">
    <source>
        <dbReference type="Proteomes" id="UP000650467"/>
    </source>
</evidence>
<gene>
    <name evidence="2" type="ORF">HXX76_006122</name>
</gene>
<dbReference type="GO" id="GO:0031510">
    <property type="term" value="C:SUMO activating enzyme complex"/>
    <property type="evidence" value="ECO:0007669"/>
    <property type="project" value="TreeGrafter"/>
</dbReference>
<dbReference type="Pfam" id="PF00899">
    <property type="entry name" value="ThiF"/>
    <property type="match status" value="1"/>
</dbReference>
<dbReference type="PANTHER" id="PTHR10953">
    <property type="entry name" value="UBIQUITIN-ACTIVATING ENZYME E1"/>
    <property type="match status" value="1"/>
</dbReference>
<keyword evidence="3" id="KW-1185">Reference proteome</keyword>
<dbReference type="InterPro" id="IPR045886">
    <property type="entry name" value="ThiF/MoeB/HesA"/>
</dbReference>
<dbReference type="Gene3D" id="3.40.50.720">
    <property type="entry name" value="NAD(P)-binding Rossmann-like Domain"/>
    <property type="match status" value="1"/>
</dbReference>
<name>A0A835W1V0_CHLIN</name>
<dbReference type="InterPro" id="IPR035985">
    <property type="entry name" value="Ubiquitin-activating_enz"/>
</dbReference>
<dbReference type="GO" id="GO:0016925">
    <property type="term" value="P:protein sumoylation"/>
    <property type="evidence" value="ECO:0007669"/>
    <property type="project" value="TreeGrafter"/>
</dbReference>
<reference evidence="2" key="1">
    <citation type="journal article" date="2020" name="bioRxiv">
        <title>Comparative genomics of Chlamydomonas.</title>
        <authorList>
            <person name="Craig R.J."/>
            <person name="Hasan A.R."/>
            <person name="Ness R.W."/>
            <person name="Keightley P.D."/>
        </authorList>
    </citation>
    <scope>NUCLEOTIDE SEQUENCE</scope>
    <source>
        <strain evidence="2">SAG 7.73</strain>
    </source>
</reference>
<dbReference type="AlphaFoldDB" id="A0A835W1V0"/>
<dbReference type="GO" id="GO:0019948">
    <property type="term" value="F:SUMO activating enzyme activity"/>
    <property type="evidence" value="ECO:0007669"/>
    <property type="project" value="TreeGrafter"/>
</dbReference>
<dbReference type="Proteomes" id="UP000650467">
    <property type="component" value="Unassembled WGS sequence"/>
</dbReference>
<dbReference type="OrthoDB" id="1708823at2759"/>
<protein>
    <recommendedName>
        <fullName evidence="1">THIF-type NAD/FAD binding fold domain-containing protein</fullName>
    </recommendedName>
</protein>
<sequence>MAPAVGSLTEAHAAVYDRQLRVWGVEVQRRLMEAKVLILGLGGLAAEVAKNLVLAGVGRVGLRDDTPAAAAAPGCFLVDPAAAAEGLSVAEACARTLQGMNPLMAVAVEPGPPHAAALLPAHHKHHGAHPPGESEAAALRALLGRYDLVVAAGGGPAGAGLPLEQVAALDGAARRLGVGVFAGAARGPSAWVFVDLGGEGGEGFGYTLKGETERRSLQYASFGGAMGAGLGAVNKRTHPLYLVLRACWHFEKEHSRPPAGAADIPAVRAAFDAIAAATPAGAAGAAASLLPADLLEAFVVDGAAPSAAASAGAAAAAASSAAAGLEDEAAAAGGLEEPQGELAPVCAVVGGVVANNVLRALSAVNPPLRNFFFYSYLVRDGLGVEECFV</sequence>
<dbReference type="GO" id="GO:0005737">
    <property type="term" value="C:cytoplasm"/>
    <property type="evidence" value="ECO:0007669"/>
    <property type="project" value="TreeGrafter"/>
</dbReference>
<evidence type="ECO:0000313" key="2">
    <source>
        <dbReference type="EMBL" id="KAG2437472.1"/>
    </source>
</evidence>
<dbReference type="InterPro" id="IPR000594">
    <property type="entry name" value="ThiF_NAD_FAD-bd"/>
</dbReference>